<name>A0A8D4UU75_9FIRM</name>
<dbReference type="AlphaFoldDB" id="A0A8D4UU75"/>
<proteinExistence type="predicted"/>
<sequence>MNKEIEGDNDLKEYCLDMLLGMCVKAGVDVSRFEPKKGPDGDIVAVTIQRYFSGPQTICVESDAPITMLKEIIIKGHLG</sequence>
<keyword evidence="2" id="KW-1185">Reference proteome</keyword>
<protein>
    <submittedName>
        <fullName evidence="1">Uncharacterized protein</fullName>
    </submittedName>
</protein>
<accession>A0A8D4UU75</accession>
<organism evidence="1 2">
    <name type="scientific">Dialister hominis</name>
    <dbReference type="NCBI Taxonomy" id="2582419"/>
    <lineage>
        <taxon>Bacteria</taxon>
        <taxon>Bacillati</taxon>
        <taxon>Bacillota</taxon>
        <taxon>Negativicutes</taxon>
        <taxon>Veillonellales</taxon>
        <taxon>Veillonellaceae</taxon>
        <taxon>Dialister</taxon>
    </lineage>
</organism>
<dbReference type="EMBL" id="AP019697">
    <property type="protein sequence ID" value="BBK24962.1"/>
    <property type="molecule type" value="Genomic_DNA"/>
</dbReference>
<evidence type="ECO:0000313" key="2">
    <source>
        <dbReference type="Proteomes" id="UP000320585"/>
    </source>
</evidence>
<dbReference type="OrthoDB" id="9925733at2"/>
<dbReference type="RefSeq" id="WP_143332473.1">
    <property type="nucleotide sequence ID" value="NZ_AP019697.1"/>
</dbReference>
<dbReference type="GeneID" id="92716111"/>
<evidence type="ECO:0000313" key="1">
    <source>
        <dbReference type="EMBL" id="BBK24962.1"/>
    </source>
</evidence>
<gene>
    <name evidence="1" type="ORF">Dia5BBH33_08970</name>
</gene>
<dbReference type="Proteomes" id="UP000320585">
    <property type="component" value="Chromosome"/>
</dbReference>
<dbReference type="KEGG" id="dho:Dia5BBH33_08970"/>
<reference evidence="2" key="1">
    <citation type="submission" date="2019-05" db="EMBL/GenBank/DDBJ databases">
        <title>Complete genome sequencing of Dialister sp. strain 5BBH33.</title>
        <authorList>
            <person name="Sakamoto M."/>
            <person name="Murakami T."/>
            <person name="Mori H."/>
        </authorList>
    </citation>
    <scope>NUCLEOTIDE SEQUENCE [LARGE SCALE GENOMIC DNA]</scope>
    <source>
        <strain evidence="2">5BBH33</strain>
    </source>
</reference>